<evidence type="ECO:0000256" key="8">
    <source>
        <dbReference type="ARBA" id="ARBA00031501"/>
    </source>
</evidence>
<evidence type="ECO:0000256" key="6">
    <source>
        <dbReference type="ARBA" id="ARBA00023277"/>
    </source>
</evidence>
<dbReference type="InterPro" id="IPR003385">
    <property type="entry name" value="Glyco_hydro_77"/>
</dbReference>
<evidence type="ECO:0000256" key="5">
    <source>
        <dbReference type="ARBA" id="ARBA00022679"/>
    </source>
</evidence>
<evidence type="ECO:0000256" key="2">
    <source>
        <dbReference type="ARBA" id="ARBA00005684"/>
    </source>
</evidence>
<dbReference type="GO" id="GO:0004134">
    <property type="term" value="F:4-alpha-glucanotransferase activity"/>
    <property type="evidence" value="ECO:0007669"/>
    <property type="project" value="UniProtKB-EC"/>
</dbReference>
<dbReference type="EC" id="2.4.1.25" evidence="3"/>
<evidence type="ECO:0000256" key="3">
    <source>
        <dbReference type="ARBA" id="ARBA00012560"/>
    </source>
</evidence>
<dbReference type="PANTHER" id="PTHR32438:SF5">
    <property type="entry name" value="4-ALPHA-GLUCANOTRANSFERASE DPE1, CHLOROPLASTIC_AMYLOPLASTIC"/>
    <property type="match status" value="1"/>
</dbReference>
<proteinExistence type="inferred from homology"/>
<keyword evidence="4" id="KW-0328">Glycosyltransferase</keyword>
<evidence type="ECO:0000256" key="1">
    <source>
        <dbReference type="ARBA" id="ARBA00000439"/>
    </source>
</evidence>
<name>A0A8S5T0E2_9CAUD</name>
<protein>
    <recommendedName>
        <fullName evidence="3">4-alpha-glucanotransferase</fullName>
        <ecNumber evidence="3">2.4.1.25</ecNumber>
    </recommendedName>
    <alternativeName>
        <fullName evidence="7">Amylomaltase</fullName>
    </alternativeName>
    <alternativeName>
        <fullName evidence="8">Disproportionating enzyme</fullName>
    </alternativeName>
</protein>
<dbReference type="Pfam" id="PF02446">
    <property type="entry name" value="Glyco_hydro_77"/>
    <property type="match status" value="1"/>
</dbReference>
<dbReference type="SUPFAM" id="SSF51445">
    <property type="entry name" value="(Trans)glycosidases"/>
    <property type="match status" value="1"/>
</dbReference>
<dbReference type="NCBIfam" id="NF011080">
    <property type="entry name" value="PRK14508.1-3"/>
    <property type="match status" value="1"/>
</dbReference>
<accession>A0A8S5T0E2</accession>
<dbReference type="InterPro" id="IPR017853">
    <property type="entry name" value="GH"/>
</dbReference>
<dbReference type="Gene3D" id="3.20.20.80">
    <property type="entry name" value="Glycosidases"/>
    <property type="match status" value="1"/>
</dbReference>
<comment type="similarity">
    <text evidence="2">Belongs to the disproportionating enzyme family.</text>
</comment>
<dbReference type="EMBL" id="BK032711">
    <property type="protein sequence ID" value="DAF56250.1"/>
    <property type="molecule type" value="Genomic_DNA"/>
</dbReference>
<organism evidence="9">
    <name type="scientific">Siphoviridae sp. ctPyh10</name>
    <dbReference type="NCBI Taxonomy" id="2827865"/>
    <lineage>
        <taxon>Viruses</taxon>
        <taxon>Duplodnaviria</taxon>
        <taxon>Heunggongvirae</taxon>
        <taxon>Uroviricota</taxon>
        <taxon>Caudoviricetes</taxon>
    </lineage>
</organism>
<evidence type="ECO:0000313" key="9">
    <source>
        <dbReference type="EMBL" id="DAF56250.1"/>
    </source>
</evidence>
<dbReference type="NCBIfam" id="TIGR00217">
    <property type="entry name" value="malQ"/>
    <property type="match status" value="1"/>
</dbReference>
<evidence type="ECO:0000256" key="7">
    <source>
        <dbReference type="ARBA" id="ARBA00031423"/>
    </source>
</evidence>
<evidence type="ECO:0000256" key="4">
    <source>
        <dbReference type="ARBA" id="ARBA00022676"/>
    </source>
</evidence>
<reference evidence="9" key="1">
    <citation type="journal article" date="2021" name="Proc. Natl. Acad. Sci. U.S.A.">
        <title>A Catalog of Tens of Thousands of Viruses from Human Metagenomes Reveals Hidden Associations with Chronic Diseases.</title>
        <authorList>
            <person name="Tisza M.J."/>
            <person name="Buck C.B."/>
        </authorList>
    </citation>
    <scope>NUCLEOTIDE SEQUENCE</scope>
    <source>
        <strain evidence="9">CtPyh10</strain>
    </source>
</reference>
<keyword evidence="5" id="KW-0808">Transferase</keyword>
<keyword evidence="6" id="KW-0119">Carbohydrate metabolism</keyword>
<comment type="catalytic activity">
    <reaction evidence="1">
        <text>Transfers a segment of a (1-&gt;4)-alpha-D-glucan to a new position in an acceptor, which may be glucose or a (1-&gt;4)-alpha-D-glucan.</text>
        <dbReference type="EC" id="2.4.1.25"/>
    </reaction>
</comment>
<sequence>MKNPHFFPRFSETFPISPFFPKGWTRLMRKSGILMHISSLPGAGGIGSLGKEAYAFADFLEASGMKLWQVLPMGPTGYGESPYQSFSVHAGNPMLISTEKLVADGLLTLDPGEEFVPTQDERVEFDQVRENKEKLLRKAFHQSEKGLLPEIRQFLRDERWVSDFALFTAVKQHFGGVMWRQWPDEGIKMRRKESLLQYRMMLDEDVRYHVFCQFIFFRQWREFKAYCNNKGIELFGDMPIYVAEDSADTWTQPEVFQLDKNRAPKRVAGVSPDYFSADGQMWGNPLYRWTYLFFRRYDWWVERMRGMSKLYDIVRVDHFIGFANYYSIPYGAPNARSGKWIVGPGKKLFRRLKKELPNLRVVAEDLGVQSDRVRELLKFVGYPGMKVATFGFGGDADGNQHFPGNWSENYVAYTGTHDNDTTAGWIATADETTLKAAKDYLHFDGTDDGVEAFIRCVLSSPCCMAVVPMQDVLHLGSEARMNLPGTIGGNWAWRMKPGAATEDVARHLREMNQEYQRI</sequence>
<dbReference type="PANTHER" id="PTHR32438">
    <property type="entry name" value="4-ALPHA-GLUCANOTRANSFERASE DPE1, CHLOROPLASTIC/AMYLOPLASTIC"/>
    <property type="match status" value="1"/>
</dbReference>
<dbReference type="GO" id="GO:0005975">
    <property type="term" value="P:carbohydrate metabolic process"/>
    <property type="evidence" value="ECO:0007669"/>
    <property type="project" value="InterPro"/>
</dbReference>